<evidence type="ECO:0000259" key="4">
    <source>
        <dbReference type="Pfam" id="PF19583"/>
    </source>
</evidence>
<dbReference type="Proteomes" id="UP000286268">
    <property type="component" value="Chromosome"/>
</dbReference>
<dbReference type="KEGG" id="cmah:C1I91_23720"/>
<evidence type="ECO:0000256" key="2">
    <source>
        <dbReference type="ARBA" id="ARBA00022982"/>
    </source>
</evidence>
<keyword evidence="1" id="KW-0813">Transport</keyword>
<feature type="domain" description="ODP" evidence="4">
    <location>
        <begin position="22"/>
        <end position="208"/>
    </location>
</feature>
<keyword evidence="2" id="KW-0249">Electron transport</keyword>
<keyword evidence="6" id="KW-1185">Reference proteome</keyword>
<reference evidence="5 6" key="1">
    <citation type="submission" date="2018-01" db="EMBL/GenBank/DDBJ databases">
        <title>Genome Sequencing and Assembly of Anaerobacter polyendosporus strain CT4.</title>
        <authorList>
            <person name="Tachaapaikoon C."/>
            <person name="Sutheeworapong S."/>
            <person name="Jenjaroenpun P."/>
            <person name="Wongsurawat T."/>
            <person name="Nookeaw I."/>
            <person name="Cheawchanlertfa P."/>
            <person name="Kosugi A."/>
            <person name="Cheevadhanarak S."/>
            <person name="Ratanakhanokchai K."/>
        </authorList>
    </citation>
    <scope>NUCLEOTIDE SEQUENCE [LARGE SCALE GENOMIC DNA]</scope>
    <source>
        <strain evidence="5 6">CT4</strain>
    </source>
</reference>
<protein>
    <submittedName>
        <fullName evidence="5">MBL fold metallo-hydrolase</fullName>
    </submittedName>
</protein>
<gene>
    <name evidence="5" type="ORF">C1I91_23720</name>
</gene>
<dbReference type="OrthoDB" id="9807946at2"/>
<accession>A0A410DZC4</accession>
<evidence type="ECO:0000313" key="5">
    <source>
        <dbReference type="EMBL" id="QAA34404.1"/>
    </source>
</evidence>
<dbReference type="SUPFAM" id="SSF56281">
    <property type="entry name" value="Metallo-hydrolase/oxidoreductase"/>
    <property type="match status" value="1"/>
</dbReference>
<keyword evidence="5" id="KW-0378">Hydrolase</keyword>
<dbReference type="InterPro" id="IPR045761">
    <property type="entry name" value="ODP_dom"/>
</dbReference>
<keyword evidence="3" id="KW-0408">Iron</keyword>
<dbReference type="Gene3D" id="3.60.15.10">
    <property type="entry name" value="Ribonuclease Z/Hydroxyacylglutathione hydrolase-like"/>
    <property type="match status" value="1"/>
</dbReference>
<organism evidence="5 6">
    <name type="scientific">Clostridium manihotivorum</name>
    <dbReference type="NCBI Taxonomy" id="2320868"/>
    <lineage>
        <taxon>Bacteria</taxon>
        <taxon>Bacillati</taxon>
        <taxon>Bacillota</taxon>
        <taxon>Clostridia</taxon>
        <taxon>Eubacteriales</taxon>
        <taxon>Clostridiaceae</taxon>
        <taxon>Clostridium</taxon>
    </lineage>
</organism>
<dbReference type="InterPro" id="IPR036866">
    <property type="entry name" value="RibonucZ/Hydroxyglut_hydro"/>
</dbReference>
<dbReference type="AlphaFoldDB" id="A0A410DZC4"/>
<dbReference type="EMBL" id="CP025746">
    <property type="protein sequence ID" value="QAA34404.1"/>
    <property type="molecule type" value="Genomic_DNA"/>
</dbReference>
<dbReference type="PANTHER" id="PTHR32145">
    <property type="entry name" value="DIFLAVIN FLAVOPROTEIN A 2-RELATED"/>
    <property type="match status" value="1"/>
</dbReference>
<dbReference type="Pfam" id="PF19583">
    <property type="entry name" value="ODP"/>
    <property type="match status" value="1"/>
</dbReference>
<dbReference type="RefSeq" id="WP_128215119.1">
    <property type="nucleotide sequence ID" value="NZ_CP025746.1"/>
</dbReference>
<proteinExistence type="predicted"/>
<evidence type="ECO:0000313" key="6">
    <source>
        <dbReference type="Proteomes" id="UP000286268"/>
    </source>
</evidence>
<dbReference type="InterPro" id="IPR051285">
    <property type="entry name" value="NADH_oxidoreductase_modular"/>
</dbReference>
<evidence type="ECO:0000256" key="1">
    <source>
        <dbReference type="ARBA" id="ARBA00022448"/>
    </source>
</evidence>
<name>A0A410DZC4_9CLOT</name>
<dbReference type="GO" id="GO:0016787">
    <property type="term" value="F:hydrolase activity"/>
    <property type="evidence" value="ECO:0007669"/>
    <property type="project" value="UniProtKB-KW"/>
</dbReference>
<dbReference type="PANTHER" id="PTHR32145:SF11">
    <property type="entry name" value="DIFLAVIN FLAVOPROTEIN A 2-RELATED"/>
    <property type="match status" value="1"/>
</dbReference>
<sequence>MEITKVLENVYKFNHSIPNVAINFNQYLVLGKQTLLAHTGNVIIAKNLIPELKKLLGGKSLNYIFVSHFESDECGGINLITEAFPEAEVICSNTTEMQFKGFGFSTKTLVKKPEEVLEVEDLTLKFIKYPSEMHLWEGILAIDTSRNMLFSSDLFIHWDTIKEQEISSNIEAEINNVTLQQVPSPEALEEIKTTLSALDIKYIACGHGPFITL</sequence>
<evidence type="ECO:0000256" key="3">
    <source>
        <dbReference type="ARBA" id="ARBA00023004"/>
    </source>
</evidence>